<keyword evidence="3" id="KW-1003">Cell membrane</keyword>
<dbReference type="InterPro" id="IPR050133">
    <property type="entry name" value="NqrDE/RnfAE_oxidrdctase"/>
</dbReference>
<accession>A0A3S4GPD8</accession>
<keyword evidence="3" id="KW-0997">Cell inner membrane</keyword>
<dbReference type="AlphaFoldDB" id="A0A3S4GPD8"/>
<dbReference type="Proteomes" id="UP000282433">
    <property type="component" value="Chromosome"/>
</dbReference>
<dbReference type="GO" id="GO:0012505">
    <property type="term" value="C:endomembrane system"/>
    <property type="evidence" value="ECO:0007669"/>
    <property type="project" value="UniProtKB-SubCell"/>
</dbReference>
<keyword evidence="5" id="KW-1278">Translocase</keyword>
<keyword evidence="4 8" id="KW-0812">Transmembrane</keyword>
<name>A0A3S4GPD8_KLEPN</name>
<gene>
    <name evidence="9" type="primary">rnfA</name>
    <name evidence="9" type="ORF">NCTC13635_07560</name>
</gene>
<evidence type="ECO:0000313" key="10">
    <source>
        <dbReference type="Proteomes" id="UP000282433"/>
    </source>
</evidence>
<dbReference type="PANTHER" id="PTHR30335:SF0">
    <property type="entry name" value="ION-TRANSLOCATING OXIDOREDUCTASE COMPLEX SUBUNIT A"/>
    <property type="match status" value="1"/>
</dbReference>
<dbReference type="EMBL" id="LR134162">
    <property type="protein sequence ID" value="VEB08450.1"/>
    <property type="molecule type" value="Genomic_DNA"/>
</dbReference>
<evidence type="ECO:0000256" key="1">
    <source>
        <dbReference type="ARBA" id="ARBA00004127"/>
    </source>
</evidence>
<evidence type="ECO:0000256" key="4">
    <source>
        <dbReference type="ARBA" id="ARBA00022692"/>
    </source>
</evidence>
<evidence type="ECO:0000256" key="8">
    <source>
        <dbReference type="SAM" id="Phobius"/>
    </source>
</evidence>
<protein>
    <submittedName>
        <fullName evidence="9">Electron transport complex protein RnfA</fullName>
    </submittedName>
</protein>
<keyword evidence="7 8" id="KW-0472">Membrane</keyword>
<dbReference type="InterPro" id="IPR003667">
    <property type="entry name" value="NqrDE/RnfAE"/>
</dbReference>
<proteinExistence type="predicted"/>
<organism evidence="9 10">
    <name type="scientific">Klebsiella pneumoniae</name>
    <dbReference type="NCBI Taxonomy" id="573"/>
    <lineage>
        <taxon>Bacteria</taxon>
        <taxon>Pseudomonadati</taxon>
        <taxon>Pseudomonadota</taxon>
        <taxon>Gammaproteobacteria</taxon>
        <taxon>Enterobacterales</taxon>
        <taxon>Enterobacteriaceae</taxon>
        <taxon>Klebsiella/Raoultella group</taxon>
        <taxon>Klebsiella</taxon>
        <taxon>Klebsiella pneumoniae complex</taxon>
    </lineage>
</organism>
<evidence type="ECO:0000256" key="6">
    <source>
        <dbReference type="ARBA" id="ARBA00022989"/>
    </source>
</evidence>
<evidence type="ECO:0000256" key="5">
    <source>
        <dbReference type="ARBA" id="ARBA00022967"/>
    </source>
</evidence>
<evidence type="ECO:0000256" key="2">
    <source>
        <dbReference type="ARBA" id="ARBA00022448"/>
    </source>
</evidence>
<dbReference type="PANTHER" id="PTHR30335">
    <property type="entry name" value="INTEGRAL MEMBRANE PROTEIN OF SOXR-REDUCING COMPLEX"/>
    <property type="match status" value="1"/>
</dbReference>
<feature type="transmembrane region" description="Helical" evidence="8">
    <location>
        <begin position="6"/>
        <end position="26"/>
    </location>
</feature>
<keyword evidence="6 8" id="KW-1133">Transmembrane helix</keyword>
<dbReference type="GO" id="GO:0005886">
    <property type="term" value="C:plasma membrane"/>
    <property type="evidence" value="ECO:0007669"/>
    <property type="project" value="TreeGrafter"/>
</dbReference>
<feature type="transmembrane region" description="Helical" evidence="8">
    <location>
        <begin position="38"/>
        <end position="59"/>
    </location>
</feature>
<evidence type="ECO:0000256" key="3">
    <source>
        <dbReference type="ARBA" id="ARBA00022519"/>
    </source>
</evidence>
<evidence type="ECO:0000256" key="7">
    <source>
        <dbReference type="ARBA" id="ARBA00023136"/>
    </source>
</evidence>
<sequence length="124" mass="13895">MADYLLLFIGTVLVNNFVLVKFLGLCPFMGVSKKLETAMGMGLATTFVMTLASICAWLIDTWILIPLKFGLFAYPGLYSGYRRGGFSLLRWWCVKPARRSIACWGSSTADHHQLCRTRVSAAEY</sequence>
<comment type="subcellular location">
    <subcellularLocation>
        <location evidence="1">Endomembrane system</location>
        <topology evidence="1">Multi-pass membrane protein</topology>
    </subcellularLocation>
</comment>
<dbReference type="Pfam" id="PF02508">
    <property type="entry name" value="Rnf-Nqr"/>
    <property type="match status" value="1"/>
</dbReference>
<evidence type="ECO:0000313" key="9">
    <source>
        <dbReference type="EMBL" id="VEB08450.1"/>
    </source>
</evidence>
<keyword evidence="2" id="KW-0813">Transport</keyword>
<reference evidence="9 10" key="1">
    <citation type="submission" date="2018-12" db="EMBL/GenBank/DDBJ databases">
        <authorList>
            <consortium name="Pathogen Informatics"/>
        </authorList>
    </citation>
    <scope>NUCLEOTIDE SEQUENCE [LARGE SCALE GENOMIC DNA]</scope>
    <source>
        <strain evidence="9 10">NCTC13635</strain>
    </source>
</reference>